<dbReference type="EMBL" id="JAIWYP010000004">
    <property type="protein sequence ID" value="KAH3839286.1"/>
    <property type="molecule type" value="Genomic_DNA"/>
</dbReference>
<name>A0A9D4KGM2_DREPO</name>
<organism evidence="1 2">
    <name type="scientific">Dreissena polymorpha</name>
    <name type="common">Zebra mussel</name>
    <name type="synonym">Mytilus polymorpha</name>
    <dbReference type="NCBI Taxonomy" id="45954"/>
    <lineage>
        <taxon>Eukaryota</taxon>
        <taxon>Metazoa</taxon>
        <taxon>Spiralia</taxon>
        <taxon>Lophotrochozoa</taxon>
        <taxon>Mollusca</taxon>
        <taxon>Bivalvia</taxon>
        <taxon>Autobranchia</taxon>
        <taxon>Heteroconchia</taxon>
        <taxon>Euheterodonta</taxon>
        <taxon>Imparidentia</taxon>
        <taxon>Neoheterodontei</taxon>
        <taxon>Myida</taxon>
        <taxon>Dreissenoidea</taxon>
        <taxon>Dreissenidae</taxon>
        <taxon>Dreissena</taxon>
    </lineage>
</organism>
<proteinExistence type="predicted"/>
<reference evidence="1" key="2">
    <citation type="submission" date="2020-11" db="EMBL/GenBank/DDBJ databases">
        <authorList>
            <person name="McCartney M.A."/>
            <person name="Auch B."/>
            <person name="Kono T."/>
            <person name="Mallez S."/>
            <person name="Becker A."/>
            <person name="Gohl D.M."/>
            <person name="Silverstein K.A.T."/>
            <person name="Koren S."/>
            <person name="Bechman K.B."/>
            <person name="Herman A."/>
            <person name="Abrahante J.E."/>
            <person name="Garbe J."/>
        </authorList>
    </citation>
    <scope>NUCLEOTIDE SEQUENCE</scope>
    <source>
        <strain evidence="1">Duluth1</strain>
        <tissue evidence="1">Whole animal</tissue>
    </source>
</reference>
<protein>
    <submittedName>
        <fullName evidence="1">Uncharacterized protein</fullName>
    </submittedName>
</protein>
<sequence length="79" mass="9027">MTRIVDPFGFNYDGKINKNVLLPVGSRNLRHGRAVTEEAGLDIWSAIPGIKRREQRRCILFPACQSEHERNDYLFGLAV</sequence>
<dbReference type="Proteomes" id="UP000828390">
    <property type="component" value="Unassembled WGS sequence"/>
</dbReference>
<gene>
    <name evidence="1" type="ORF">DPMN_112712</name>
</gene>
<reference evidence="1" key="1">
    <citation type="journal article" date="2019" name="bioRxiv">
        <title>The Genome of the Zebra Mussel, Dreissena polymorpha: A Resource for Invasive Species Research.</title>
        <authorList>
            <person name="McCartney M.A."/>
            <person name="Auch B."/>
            <person name="Kono T."/>
            <person name="Mallez S."/>
            <person name="Zhang Y."/>
            <person name="Obille A."/>
            <person name="Becker A."/>
            <person name="Abrahante J.E."/>
            <person name="Garbe J."/>
            <person name="Badalamenti J.P."/>
            <person name="Herman A."/>
            <person name="Mangelson H."/>
            <person name="Liachko I."/>
            <person name="Sullivan S."/>
            <person name="Sone E.D."/>
            <person name="Koren S."/>
            <person name="Silverstein K.A.T."/>
            <person name="Beckman K.B."/>
            <person name="Gohl D.M."/>
        </authorList>
    </citation>
    <scope>NUCLEOTIDE SEQUENCE</scope>
    <source>
        <strain evidence="1">Duluth1</strain>
        <tissue evidence="1">Whole animal</tissue>
    </source>
</reference>
<evidence type="ECO:0000313" key="1">
    <source>
        <dbReference type="EMBL" id="KAH3839286.1"/>
    </source>
</evidence>
<keyword evidence="2" id="KW-1185">Reference proteome</keyword>
<dbReference type="AlphaFoldDB" id="A0A9D4KGM2"/>
<comment type="caution">
    <text evidence="1">The sequence shown here is derived from an EMBL/GenBank/DDBJ whole genome shotgun (WGS) entry which is preliminary data.</text>
</comment>
<evidence type="ECO:0000313" key="2">
    <source>
        <dbReference type="Proteomes" id="UP000828390"/>
    </source>
</evidence>
<accession>A0A9D4KGM2</accession>